<dbReference type="PANTHER" id="PTHR11274">
    <property type="entry name" value="RAD25/XP-B DNA REPAIR HELICASE"/>
    <property type="match status" value="1"/>
</dbReference>
<dbReference type="EMBL" id="CP053941">
    <property type="protein sequence ID" value="QKG93510.1"/>
    <property type="molecule type" value="Genomic_DNA"/>
</dbReference>
<dbReference type="PROSITE" id="PS51194">
    <property type="entry name" value="HELICASE_CTER"/>
    <property type="match status" value="1"/>
</dbReference>
<dbReference type="Pfam" id="PF00271">
    <property type="entry name" value="Helicase_C"/>
    <property type="match status" value="1"/>
</dbReference>
<evidence type="ECO:0000256" key="2">
    <source>
        <dbReference type="ARBA" id="ARBA00022801"/>
    </source>
</evidence>
<evidence type="ECO:0000259" key="5">
    <source>
        <dbReference type="PROSITE" id="PS51192"/>
    </source>
</evidence>
<evidence type="ECO:0000256" key="4">
    <source>
        <dbReference type="ARBA" id="ARBA00022840"/>
    </source>
</evidence>
<name>A0A7D3YGA6_9EURY</name>
<keyword evidence="1" id="KW-0547">Nucleotide-binding</keyword>
<dbReference type="InterPro" id="IPR014001">
    <property type="entry name" value="Helicase_ATP-bd"/>
</dbReference>
<dbReference type="InterPro" id="IPR001650">
    <property type="entry name" value="Helicase_C-like"/>
</dbReference>
<dbReference type="GO" id="GO:0004386">
    <property type="term" value="F:helicase activity"/>
    <property type="evidence" value="ECO:0007669"/>
    <property type="project" value="UniProtKB-KW"/>
</dbReference>
<dbReference type="InterPro" id="IPR006935">
    <property type="entry name" value="Helicase/UvrB_N"/>
</dbReference>
<dbReference type="PANTHER" id="PTHR11274:SF0">
    <property type="entry name" value="GENERAL TRANSCRIPTION AND DNA REPAIR FACTOR IIH HELICASE SUBUNIT XPB"/>
    <property type="match status" value="1"/>
</dbReference>
<dbReference type="AlphaFoldDB" id="A0A7D3YGA6"/>
<evidence type="ECO:0000256" key="3">
    <source>
        <dbReference type="ARBA" id="ARBA00022806"/>
    </source>
</evidence>
<dbReference type="Gene3D" id="3.40.50.300">
    <property type="entry name" value="P-loop containing nucleotide triphosphate hydrolases"/>
    <property type="match status" value="2"/>
</dbReference>
<dbReference type="SMART" id="SM00490">
    <property type="entry name" value="HELICc"/>
    <property type="match status" value="1"/>
</dbReference>
<dbReference type="InterPro" id="IPR027417">
    <property type="entry name" value="P-loop_NTPase"/>
</dbReference>
<feature type="domain" description="Helicase ATP-binding" evidence="5">
    <location>
        <begin position="21"/>
        <end position="191"/>
    </location>
</feature>
<keyword evidence="2" id="KW-0378">Hydrolase</keyword>
<accession>A0A7D3YGA6</accession>
<dbReference type="SUPFAM" id="SSF52540">
    <property type="entry name" value="P-loop containing nucleoside triphosphate hydrolases"/>
    <property type="match status" value="1"/>
</dbReference>
<keyword evidence="8" id="KW-1185">Reference proteome</keyword>
<reference evidence="7 8" key="1">
    <citation type="submission" date="2020-05" db="EMBL/GenBank/DDBJ databases">
        <title>Halorubrum RHB-C sp.nov., an extremely halophilic archaeon isolated from solar salt farm.</title>
        <authorList>
            <person name="Ho H."/>
            <person name="Danganan R.E."/>
            <person name="Dedeles G.R."/>
            <person name="Kim S.-G."/>
        </authorList>
    </citation>
    <scope>NUCLEOTIDE SEQUENCE [LARGE SCALE GENOMIC DNA]</scope>
    <source>
        <strain evidence="7 8">RHB-C</strain>
    </source>
</reference>
<dbReference type="GO" id="GO:0016787">
    <property type="term" value="F:hydrolase activity"/>
    <property type="evidence" value="ECO:0007669"/>
    <property type="project" value="UniProtKB-KW"/>
</dbReference>
<feature type="domain" description="Helicase C-terminal" evidence="6">
    <location>
        <begin position="277"/>
        <end position="439"/>
    </location>
</feature>
<organism evidence="7 8">
    <name type="scientific">Halorubrum salinarum</name>
    <dbReference type="NCBI Taxonomy" id="2739057"/>
    <lineage>
        <taxon>Archaea</taxon>
        <taxon>Methanobacteriati</taxon>
        <taxon>Methanobacteriota</taxon>
        <taxon>Stenosarchaea group</taxon>
        <taxon>Halobacteria</taxon>
        <taxon>Halobacteriales</taxon>
        <taxon>Haloferacaceae</taxon>
        <taxon>Halorubrum</taxon>
    </lineage>
</organism>
<dbReference type="GO" id="GO:0005524">
    <property type="term" value="F:ATP binding"/>
    <property type="evidence" value="ECO:0007669"/>
    <property type="project" value="UniProtKB-KW"/>
</dbReference>
<dbReference type="SMART" id="SM00487">
    <property type="entry name" value="DEXDc"/>
    <property type="match status" value="1"/>
</dbReference>
<dbReference type="Proteomes" id="UP000505020">
    <property type="component" value="Chromosome"/>
</dbReference>
<dbReference type="GO" id="GO:0003677">
    <property type="term" value="F:DNA binding"/>
    <property type="evidence" value="ECO:0007669"/>
    <property type="project" value="InterPro"/>
</dbReference>
<dbReference type="Pfam" id="PF04851">
    <property type="entry name" value="ResIII"/>
    <property type="match status" value="1"/>
</dbReference>
<proteinExistence type="predicted"/>
<dbReference type="GeneID" id="55595693"/>
<dbReference type="GO" id="GO:0140097">
    <property type="term" value="F:catalytic activity, acting on DNA"/>
    <property type="evidence" value="ECO:0007669"/>
    <property type="project" value="UniProtKB-ARBA"/>
</dbReference>
<evidence type="ECO:0000259" key="6">
    <source>
        <dbReference type="PROSITE" id="PS51194"/>
    </source>
</evidence>
<sequence>MAALSKPDWLEPREYQDKAVQAWVNSSGQGILNMATGTGKTVTSLLAASQLASLQGDSLALIIAAPYQHLVDQWKSDLNDFGASPILAYQSRTRWTDSLAGQITEYNSGVRDILAVITTHKTFSSDHFQSIIGRLNGARTMLIVDEVHHMGAPHLRSSLPQNIRARLGLSATPQRWYDEEGTEVLTNYFSNGVVFEYGLEEAIENGYLAEYYYIPHIIELTEEEQEEYLALSRSIGKRMAAVSGDIGDADSQADETLKQLLFKRARLVGSAANKIPELRELLVKTGLEDLHHTLIYSGDGNVGEEGEETRRQLEAITELMGNELGLRVHQFTYEEDQAERERLLGEFETGVLQALVAIRCLDEGVDVPATQTAFILASSSNPRQFIQRRGRILRTHADKDHAIIHDFVVAPPTDVRKSGEDSLFSLERNLVQKELQRVSTFAASARNHPDASIPGIPTSTGSIRQLKKDFNLLDV</sequence>
<dbReference type="KEGG" id="hsai:HPS36_11785"/>
<dbReference type="InterPro" id="IPR050615">
    <property type="entry name" value="ATP-dep_DNA_Helicase"/>
</dbReference>
<dbReference type="PROSITE" id="PS51192">
    <property type="entry name" value="HELICASE_ATP_BIND_1"/>
    <property type="match status" value="1"/>
</dbReference>
<keyword evidence="4" id="KW-0067">ATP-binding</keyword>
<dbReference type="RefSeq" id="WP_173230283.1">
    <property type="nucleotide sequence ID" value="NZ_CP053941.1"/>
</dbReference>
<protein>
    <submittedName>
        <fullName evidence="7">DEAD/DEAH box helicase family protein</fullName>
    </submittedName>
</protein>
<gene>
    <name evidence="7" type="ORF">HPS36_11785</name>
</gene>
<evidence type="ECO:0000256" key="1">
    <source>
        <dbReference type="ARBA" id="ARBA00022741"/>
    </source>
</evidence>
<evidence type="ECO:0000313" key="8">
    <source>
        <dbReference type="Proteomes" id="UP000505020"/>
    </source>
</evidence>
<evidence type="ECO:0000313" key="7">
    <source>
        <dbReference type="EMBL" id="QKG93510.1"/>
    </source>
</evidence>
<keyword evidence="3 7" id="KW-0347">Helicase</keyword>